<keyword evidence="2" id="KW-0813">Transport</keyword>
<keyword evidence="5 7" id="KW-0472">Membrane</keyword>
<dbReference type="Pfam" id="PF13347">
    <property type="entry name" value="MFS_2"/>
    <property type="match status" value="1"/>
</dbReference>
<evidence type="ECO:0000256" key="6">
    <source>
        <dbReference type="SAM" id="MobiDB-lite"/>
    </source>
</evidence>
<evidence type="ECO:0000256" key="4">
    <source>
        <dbReference type="ARBA" id="ARBA00022989"/>
    </source>
</evidence>
<feature type="compositionally biased region" description="Polar residues" evidence="6">
    <location>
        <begin position="549"/>
        <end position="562"/>
    </location>
</feature>
<sequence>RDTIVPPVPAPTLETRFRRVCAASHRSFAPYSNVALSRSPTFERTAKTGKRDERTANMAAGTASWVGQPRVKGSSEPVQMALLTFSMIGLQFCWGTEMTYATPYLLSLGLSKSRLSLVWVAGPLSGLVMQPVIGMVSDKSNSKYGRRRPFMAMGTVAVVFCLLLLGWTGEVVGLFVKDPELKREATIALAVVDIYVLDFVINIGTHTPASANALVEANSCAAQSTCRALVVDTLPIEKQQLGSAWVSRMIGVGHMMMYGIGALDLEAIFGDFLGDTQFKKVCLIAAIAMAVAQGTSCWAVHERVLVSDGSLKSSNDGLLPVLKQIYSTTVNLPPRIHAICMVQFWSWIGWFPFLFYGSTWVGEIFMRTEALGGKADALTDVGRAGSIAFIVFAMISFGSSIVLPWIIESPEDDDKPGYTPRPPQGLQTVAGEFRKPTLLTAWKLGCATFASAMIFAPFVNSVRFATIVIALCGVPWAIAGWAPGSFLGVEVNKMGTSIPVTNSRRGSDASSIEMRHMKANGSSSPPTSPSSPSSPSSSSPTSLHLRQPSDLSTSSTGGHANNTSTGELSGIYLGILNIYTTLPQFVGTFISWIVFSILEPGQSPELATEAEKADHHSTEGVSGIGVCLFIGACCSVMAAVATRRLKTNA</sequence>
<comment type="subcellular location">
    <subcellularLocation>
        <location evidence="1">Membrane</location>
        <topology evidence="1">Multi-pass membrane protein</topology>
    </subcellularLocation>
</comment>
<feature type="transmembrane region" description="Helical" evidence="7">
    <location>
        <begin position="621"/>
        <end position="641"/>
    </location>
</feature>
<evidence type="ECO:0000313" key="9">
    <source>
        <dbReference type="Proteomes" id="UP000281468"/>
    </source>
</evidence>
<gene>
    <name evidence="8" type="ORF">D0862_10241</name>
</gene>
<feature type="non-terminal residue" evidence="8">
    <location>
        <position position="1"/>
    </location>
</feature>
<evidence type="ECO:0000256" key="2">
    <source>
        <dbReference type="ARBA" id="ARBA00022448"/>
    </source>
</evidence>
<dbReference type="AlphaFoldDB" id="A0A3M7FLQ3"/>
<evidence type="ECO:0000256" key="7">
    <source>
        <dbReference type="SAM" id="Phobius"/>
    </source>
</evidence>
<dbReference type="Gene3D" id="1.20.1250.20">
    <property type="entry name" value="MFS general substrate transporter like domains"/>
    <property type="match status" value="1"/>
</dbReference>
<proteinExistence type="predicted"/>
<feature type="transmembrane region" description="Helical" evidence="7">
    <location>
        <begin position="149"/>
        <end position="169"/>
    </location>
</feature>
<evidence type="ECO:0000256" key="3">
    <source>
        <dbReference type="ARBA" id="ARBA00022692"/>
    </source>
</evidence>
<evidence type="ECO:0000313" key="8">
    <source>
        <dbReference type="EMBL" id="RMY89291.1"/>
    </source>
</evidence>
<name>A0A3M7FLQ3_HORWE</name>
<feature type="transmembrane region" description="Helical" evidence="7">
    <location>
        <begin position="464"/>
        <end position="482"/>
    </location>
</feature>
<accession>A0A3M7FLQ3</accession>
<evidence type="ECO:0000256" key="1">
    <source>
        <dbReference type="ARBA" id="ARBA00004141"/>
    </source>
</evidence>
<organism evidence="8 9">
    <name type="scientific">Hortaea werneckii</name>
    <name type="common">Black yeast</name>
    <name type="synonym">Cladosporium werneckii</name>
    <dbReference type="NCBI Taxonomy" id="91943"/>
    <lineage>
        <taxon>Eukaryota</taxon>
        <taxon>Fungi</taxon>
        <taxon>Dikarya</taxon>
        <taxon>Ascomycota</taxon>
        <taxon>Pezizomycotina</taxon>
        <taxon>Dothideomycetes</taxon>
        <taxon>Dothideomycetidae</taxon>
        <taxon>Mycosphaerellales</taxon>
        <taxon>Teratosphaeriaceae</taxon>
        <taxon>Hortaea</taxon>
    </lineage>
</organism>
<dbReference type="PANTHER" id="PTHR19432:SF76">
    <property type="entry name" value="TRANSPORTER, PUTATIVE (EUROFUNG)-RELATED"/>
    <property type="match status" value="1"/>
</dbReference>
<evidence type="ECO:0000256" key="5">
    <source>
        <dbReference type="ARBA" id="ARBA00023136"/>
    </source>
</evidence>
<feature type="compositionally biased region" description="Low complexity" evidence="6">
    <location>
        <begin position="522"/>
        <end position="542"/>
    </location>
</feature>
<feature type="transmembrane region" description="Helical" evidence="7">
    <location>
        <begin position="117"/>
        <end position="137"/>
    </location>
</feature>
<feature type="region of interest" description="Disordered" evidence="6">
    <location>
        <begin position="517"/>
        <end position="562"/>
    </location>
</feature>
<keyword evidence="4 7" id="KW-1133">Transmembrane helix</keyword>
<feature type="transmembrane region" description="Helical" evidence="7">
    <location>
        <begin position="387"/>
        <end position="407"/>
    </location>
</feature>
<dbReference type="SUPFAM" id="SSF103473">
    <property type="entry name" value="MFS general substrate transporter"/>
    <property type="match status" value="1"/>
</dbReference>
<feature type="transmembrane region" description="Helical" evidence="7">
    <location>
        <begin position="344"/>
        <end position="366"/>
    </location>
</feature>
<protein>
    <submittedName>
        <fullName evidence="8">Uncharacterized protein</fullName>
    </submittedName>
</protein>
<dbReference type="EMBL" id="QWIQ01000401">
    <property type="protein sequence ID" value="RMY89291.1"/>
    <property type="molecule type" value="Genomic_DNA"/>
</dbReference>
<dbReference type="InterPro" id="IPR036259">
    <property type="entry name" value="MFS_trans_sf"/>
</dbReference>
<dbReference type="GO" id="GO:0005886">
    <property type="term" value="C:plasma membrane"/>
    <property type="evidence" value="ECO:0007669"/>
    <property type="project" value="TreeGrafter"/>
</dbReference>
<dbReference type="Proteomes" id="UP000281468">
    <property type="component" value="Unassembled WGS sequence"/>
</dbReference>
<dbReference type="GO" id="GO:0008506">
    <property type="term" value="F:sucrose:proton symporter activity"/>
    <property type="evidence" value="ECO:0007669"/>
    <property type="project" value="TreeGrafter"/>
</dbReference>
<keyword evidence="3 7" id="KW-0812">Transmembrane</keyword>
<dbReference type="PANTHER" id="PTHR19432">
    <property type="entry name" value="SUGAR TRANSPORTER"/>
    <property type="match status" value="1"/>
</dbReference>
<comment type="caution">
    <text evidence="8">The sequence shown here is derived from an EMBL/GenBank/DDBJ whole genome shotgun (WGS) entry which is preliminary data.</text>
</comment>
<dbReference type="VEuPathDB" id="FungiDB:BTJ68_04572"/>
<reference evidence="8 9" key="1">
    <citation type="journal article" date="2018" name="BMC Genomics">
        <title>Genomic evidence for intraspecific hybridization in a clonal and extremely halotolerant yeast.</title>
        <authorList>
            <person name="Gostincar C."/>
            <person name="Stajich J.E."/>
            <person name="Zupancic J."/>
            <person name="Zalar P."/>
            <person name="Gunde-Cimerman N."/>
        </authorList>
    </citation>
    <scope>NUCLEOTIDE SEQUENCE [LARGE SCALE GENOMIC DNA]</scope>
    <source>
        <strain evidence="8 9">EXF-171</strain>
    </source>
</reference>